<dbReference type="SUPFAM" id="SSF55729">
    <property type="entry name" value="Acyl-CoA N-acyltransferases (Nat)"/>
    <property type="match status" value="1"/>
</dbReference>
<dbReference type="Gene3D" id="3.40.630.30">
    <property type="match status" value="1"/>
</dbReference>
<keyword evidence="8" id="KW-0131">Cell cycle</keyword>
<evidence type="ECO:0000256" key="9">
    <source>
        <dbReference type="ARBA" id="ARBA00023315"/>
    </source>
</evidence>
<organism evidence="13 14">
    <name type="scientific">Thanatephorus cucumeris (strain AG1-IA)</name>
    <name type="common">Rice sheath blight fungus</name>
    <name type="synonym">Rhizoctonia solani</name>
    <dbReference type="NCBI Taxonomy" id="983506"/>
    <lineage>
        <taxon>Eukaryota</taxon>
        <taxon>Fungi</taxon>
        <taxon>Dikarya</taxon>
        <taxon>Basidiomycota</taxon>
        <taxon>Agaricomycotina</taxon>
        <taxon>Agaricomycetes</taxon>
        <taxon>Cantharellales</taxon>
        <taxon>Ceratobasidiaceae</taxon>
        <taxon>Rhizoctonia</taxon>
        <taxon>Rhizoctonia solani AG-1</taxon>
    </lineage>
</organism>
<keyword evidence="5" id="KW-0863">Zinc-finger</keyword>
<feature type="region of interest" description="Disordered" evidence="10">
    <location>
        <begin position="1"/>
        <end position="25"/>
    </location>
</feature>
<dbReference type="GO" id="GO:0007064">
    <property type="term" value="P:mitotic sister chromatid cohesion"/>
    <property type="evidence" value="ECO:0007669"/>
    <property type="project" value="TreeGrafter"/>
</dbReference>
<evidence type="ECO:0000256" key="7">
    <source>
        <dbReference type="ARBA" id="ARBA00023242"/>
    </source>
</evidence>
<feature type="domain" description="N-acetyltransferase ESCO acetyl-transferase" evidence="12">
    <location>
        <begin position="315"/>
        <end position="379"/>
    </location>
</feature>
<keyword evidence="7" id="KW-0539">Nucleus</keyword>
<evidence type="ECO:0000256" key="5">
    <source>
        <dbReference type="ARBA" id="ARBA00022771"/>
    </source>
</evidence>
<evidence type="ECO:0000256" key="2">
    <source>
        <dbReference type="ARBA" id="ARBA00005816"/>
    </source>
</evidence>
<dbReference type="AlphaFoldDB" id="L8WRA9"/>
<dbReference type="InterPro" id="IPR016181">
    <property type="entry name" value="Acyl_CoA_acyltransferase"/>
</dbReference>
<dbReference type="InterPro" id="IPR028009">
    <property type="entry name" value="ESCO_Acetyltransf_dom"/>
</dbReference>
<dbReference type="GO" id="GO:0000785">
    <property type="term" value="C:chromatin"/>
    <property type="evidence" value="ECO:0007669"/>
    <property type="project" value="TreeGrafter"/>
</dbReference>
<dbReference type="GO" id="GO:0061733">
    <property type="term" value="F:protein-lysine-acetyltransferase activity"/>
    <property type="evidence" value="ECO:0007669"/>
    <property type="project" value="TreeGrafter"/>
</dbReference>
<evidence type="ECO:0000256" key="1">
    <source>
        <dbReference type="ARBA" id="ARBA00004123"/>
    </source>
</evidence>
<dbReference type="PANTHER" id="PTHR45884">
    <property type="entry name" value="N-ACETYLTRANSFERASE ECO"/>
    <property type="match status" value="1"/>
</dbReference>
<protein>
    <submittedName>
        <fullName evidence="13">Acetyltransferase (GNAT) family domain-containing protein</fullName>
    </submittedName>
</protein>
<comment type="caution">
    <text evidence="13">The sequence shown here is derived from an EMBL/GenBank/DDBJ whole genome shotgun (WGS) entry which is preliminary data.</text>
</comment>
<evidence type="ECO:0000313" key="14">
    <source>
        <dbReference type="Proteomes" id="UP000011668"/>
    </source>
</evidence>
<dbReference type="CDD" id="cd04301">
    <property type="entry name" value="NAT_SF"/>
    <property type="match status" value="1"/>
</dbReference>
<dbReference type="InterPro" id="IPR028005">
    <property type="entry name" value="AcTrfase_ESCO_Znf_dom"/>
</dbReference>
<accession>L8WRA9</accession>
<dbReference type="GO" id="GO:0005634">
    <property type="term" value="C:nucleus"/>
    <property type="evidence" value="ECO:0007669"/>
    <property type="project" value="UniProtKB-SubCell"/>
</dbReference>
<keyword evidence="3 13" id="KW-0808">Transferase</keyword>
<evidence type="ECO:0000256" key="10">
    <source>
        <dbReference type="SAM" id="MobiDB-lite"/>
    </source>
</evidence>
<gene>
    <name evidence="13" type="ORF">AG1IA_05292</name>
</gene>
<dbReference type="OrthoDB" id="428854at2759"/>
<evidence type="ECO:0000256" key="8">
    <source>
        <dbReference type="ARBA" id="ARBA00023306"/>
    </source>
</evidence>
<feature type="domain" description="N-acetyltransferase ESCO zinc-finger" evidence="11">
    <location>
        <begin position="106"/>
        <end position="134"/>
    </location>
</feature>
<evidence type="ECO:0000256" key="4">
    <source>
        <dbReference type="ARBA" id="ARBA00022723"/>
    </source>
</evidence>
<feature type="compositionally biased region" description="Polar residues" evidence="10">
    <location>
        <begin position="1"/>
        <end position="11"/>
    </location>
</feature>
<name>L8WRA9_THACA</name>
<reference evidence="13 14" key="1">
    <citation type="journal article" date="2013" name="Nat. Commun.">
        <title>The evolution and pathogenic mechanisms of the rice sheath blight pathogen.</title>
        <authorList>
            <person name="Zheng A."/>
            <person name="Lin R."/>
            <person name="Xu L."/>
            <person name="Qin P."/>
            <person name="Tang C."/>
            <person name="Ai P."/>
            <person name="Zhang D."/>
            <person name="Liu Y."/>
            <person name="Sun Z."/>
            <person name="Feng H."/>
            <person name="Wang Y."/>
            <person name="Chen Y."/>
            <person name="Liang X."/>
            <person name="Fu R."/>
            <person name="Li Q."/>
            <person name="Zhang J."/>
            <person name="Yu X."/>
            <person name="Xie Z."/>
            <person name="Ding L."/>
            <person name="Guan P."/>
            <person name="Tang J."/>
            <person name="Liang Y."/>
            <person name="Wang S."/>
            <person name="Deng Q."/>
            <person name="Li S."/>
            <person name="Zhu J."/>
            <person name="Wang L."/>
            <person name="Liu H."/>
            <person name="Li P."/>
        </authorList>
    </citation>
    <scope>NUCLEOTIDE SEQUENCE [LARGE SCALE GENOMIC DNA]</scope>
    <source>
        <strain evidence="14">AG-1 IA</strain>
    </source>
</reference>
<dbReference type="EMBL" id="AFRT01001360">
    <property type="protein sequence ID" value="ELU40676.1"/>
    <property type="molecule type" value="Genomic_DNA"/>
</dbReference>
<dbReference type="GO" id="GO:0008270">
    <property type="term" value="F:zinc ion binding"/>
    <property type="evidence" value="ECO:0007669"/>
    <property type="project" value="UniProtKB-KW"/>
</dbReference>
<evidence type="ECO:0000313" key="13">
    <source>
        <dbReference type="EMBL" id="ELU40676.1"/>
    </source>
</evidence>
<dbReference type="STRING" id="983506.L8WRA9"/>
<proteinExistence type="inferred from homology"/>
<keyword evidence="9" id="KW-0012">Acyltransferase</keyword>
<dbReference type="Pfam" id="PF13878">
    <property type="entry name" value="zf-C2H2_3"/>
    <property type="match status" value="1"/>
</dbReference>
<comment type="subcellular location">
    <subcellularLocation>
        <location evidence="1">Nucleus</location>
    </subcellularLocation>
</comment>
<keyword evidence="6" id="KW-0862">Zinc</keyword>
<evidence type="ECO:0000259" key="12">
    <source>
        <dbReference type="Pfam" id="PF13880"/>
    </source>
</evidence>
<keyword evidence="4" id="KW-0479">Metal-binding</keyword>
<comment type="similarity">
    <text evidence="2">Belongs to the acetyltransferase family. ECO subfamily.</text>
</comment>
<dbReference type="PANTHER" id="PTHR45884:SF2">
    <property type="entry name" value="N-ACETYLTRANSFERASE ECO"/>
    <property type="match status" value="1"/>
</dbReference>
<dbReference type="Proteomes" id="UP000011668">
    <property type="component" value="Unassembled WGS sequence"/>
</dbReference>
<evidence type="ECO:0000256" key="6">
    <source>
        <dbReference type="ARBA" id="ARBA00022833"/>
    </source>
</evidence>
<keyword evidence="14" id="KW-1185">Reference proteome</keyword>
<evidence type="ECO:0000259" key="11">
    <source>
        <dbReference type="Pfam" id="PF13878"/>
    </source>
</evidence>
<dbReference type="HOGENOM" id="CLU_073121_0_0_1"/>
<evidence type="ECO:0000256" key="3">
    <source>
        <dbReference type="ARBA" id="ARBA00022679"/>
    </source>
</evidence>
<sequence length="386" mass="41596">MPNTRTATFRTYGSRGSGARTRTPSDDIIVDEEIPESSAHNGAKTSFSALKRKCSSPNLHSFFGGAQTLKKPKLSARSGKSIPKCHNSTQNISDIPALAQLHFLSKDTLVTCKLCNLSYTRGAPEDESLHRSHCLRVIKGMEWSREERTLEKPLGSGTSHVEIVEERCALPNGDVGRIVRIRCDVTKGKLGQKVRSSTFRYGLSDHLGFQVTMLLSTINKALSAPSLPGSGLSSSKAYVMIIPAKPKLGAKNKTLAKRPNTERIVGCVVTTHITSAMRVIDSSELESSDVSKSNLVCVDIDDSSGNVYCDPTPIPATLGIPRLFVVPSHRRQGIAQALLNAAAKTAVWGCPLDPTGGQIAFSQPTASGRAIMKAWGGDSIHIYDEQ</sequence>
<dbReference type="Pfam" id="PF13880">
    <property type="entry name" value="Acetyltransf_13"/>
    <property type="match status" value="1"/>
</dbReference>
<dbReference type="OMA" id="WHVYEES"/>